<proteinExistence type="predicted"/>
<sequence length="455" mass="48812">MVIPMASNLALLPEPEPLRAVTVSRDVQEFDLLIEDMEAELGEAWGDLNFSEAIAFLRQEEARKLDFIVLAVDKEDEGRLAQIADVIRQAKQTGLRVILVADGLGPMALHDLLRAGADDFAPYPLPENALSEAVARILTTGGAESIEMLRRAGAETVDAEMAHPAAAVPATTTGGGPRGQGAVFAVQSAAGGDGATTLAVNLAWELATISKNAAPRVCVIDLGLQFGSVATYLDLPRKPMIYEVLSDVASMDEQAFRQALGTYKDRLSVFTAPTDILPLDLIGPDDVVGLLSLARTCFDVVIVDMPIAVTGWTDAVFGQADLYFVVCGREVRSAQNAMRFQRLLQAEGLPVEKLAFVLNRAPGKMDMSGRGRIDKMAELLGIKFHAVLPDGGKQVTEVNDQAAPLSTLAPRNALAREIQKLACELHEAREAIESGQDMSRARKPAKKAIFGLKFG</sequence>
<protein>
    <submittedName>
        <fullName evidence="5">Cell division inhibitor MinD</fullName>
    </submittedName>
</protein>
<dbReference type="Gene3D" id="3.40.50.2300">
    <property type="match status" value="1"/>
</dbReference>
<dbReference type="PANTHER" id="PTHR43384">
    <property type="entry name" value="SEPTUM SITE-DETERMINING PROTEIN MIND HOMOLOG, CHLOROPLASTIC-RELATED"/>
    <property type="match status" value="1"/>
</dbReference>
<evidence type="ECO:0000313" key="5">
    <source>
        <dbReference type="EMBL" id="CTQ33846.1"/>
    </source>
</evidence>
<dbReference type="GO" id="GO:0005829">
    <property type="term" value="C:cytosol"/>
    <property type="evidence" value="ECO:0007669"/>
    <property type="project" value="TreeGrafter"/>
</dbReference>
<dbReference type="Gene3D" id="3.40.50.300">
    <property type="entry name" value="P-loop containing nucleotide triphosphate hydrolases"/>
    <property type="match status" value="1"/>
</dbReference>
<dbReference type="PROSITE" id="PS50042">
    <property type="entry name" value="CNMP_BINDING_3"/>
    <property type="match status" value="1"/>
</dbReference>
<keyword evidence="5" id="KW-0132">Cell division</keyword>
<keyword evidence="2" id="KW-0067">ATP-binding</keyword>
<dbReference type="GO" id="GO:0009898">
    <property type="term" value="C:cytoplasmic side of plasma membrane"/>
    <property type="evidence" value="ECO:0007669"/>
    <property type="project" value="TreeGrafter"/>
</dbReference>
<dbReference type="STRING" id="282197.SAMN04488517_102682"/>
<dbReference type="GO" id="GO:0016887">
    <property type="term" value="F:ATP hydrolysis activity"/>
    <property type="evidence" value="ECO:0007669"/>
    <property type="project" value="TreeGrafter"/>
</dbReference>
<evidence type="ECO:0000259" key="4">
    <source>
        <dbReference type="PROSITE" id="PS50042"/>
    </source>
</evidence>
<reference evidence="5 6" key="1">
    <citation type="submission" date="2015-07" db="EMBL/GenBank/DDBJ databases">
        <authorList>
            <person name="Noorani M."/>
        </authorList>
    </citation>
    <scope>NUCLEOTIDE SEQUENCE [LARGE SCALE GENOMIC DNA]</scope>
    <source>
        <strain evidence="5 6">CECT 5088</strain>
    </source>
</reference>
<keyword evidence="3" id="KW-0175">Coiled coil</keyword>
<evidence type="ECO:0000256" key="2">
    <source>
        <dbReference type="ARBA" id="ARBA00022840"/>
    </source>
</evidence>
<evidence type="ECO:0000256" key="1">
    <source>
        <dbReference type="ARBA" id="ARBA00022741"/>
    </source>
</evidence>
<dbReference type="SUPFAM" id="SSF52540">
    <property type="entry name" value="P-loop containing nucleoside triphosphate hydrolases"/>
    <property type="match status" value="1"/>
</dbReference>
<evidence type="ECO:0000313" key="6">
    <source>
        <dbReference type="Proteomes" id="UP000048908"/>
    </source>
</evidence>
<gene>
    <name evidence="5" type="primary">minD_2</name>
    <name evidence="5" type="ORF">JAN5088_02632</name>
</gene>
<accession>A0A0M6XRS2</accession>
<dbReference type="EMBL" id="CXPG01000020">
    <property type="protein sequence ID" value="CTQ33846.1"/>
    <property type="molecule type" value="Genomic_DNA"/>
</dbReference>
<organism evidence="5 6">
    <name type="scientific">Jannaschia rubra</name>
    <dbReference type="NCBI Taxonomy" id="282197"/>
    <lineage>
        <taxon>Bacteria</taxon>
        <taxon>Pseudomonadati</taxon>
        <taxon>Pseudomonadota</taxon>
        <taxon>Alphaproteobacteria</taxon>
        <taxon>Rhodobacterales</taxon>
        <taxon>Roseobacteraceae</taxon>
        <taxon>Jannaschia</taxon>
    </lineage>
</organism>
<feature type="domain" description="Cyclic nucleotide-binding" evidence="4">
    <location>
        <begin position="192"/>
        <end position="261"/>
    </location>
</feature>
<name>A0A0M6XRS2_9RHOB</name>
<dbReference type="InterPro" id="IPR027417">
    <property type="entry name" value="P-loop_NTPase"/>
</dbReference>
<keyword evidence="5" id="KW-0131">Cell cycle</keyword>
<keyword evidence="1" id="KW-0547">Nucleotide-binding</keyword>
<dbReference type="InterPro" id="IPR050625">
    <property type="entry name" value="ParA/MinD_ATPase"/>
</dbReference>
<dbReference type="AlphaFoldDB" id="A0A0M6XRS2"/>
<dbReference type="GO" id="GO:0051301">
    <property type="term" value="P:cell division"/>
    <property type="evidence" value="ECO:0007669"/>
    <property type="project" value="UniProtKB-KW"/>
</dbReference>
<dbReference type="Proteomes" id="UP000048908">
    <property type="component" value="Unassembled WGS sequence"/>
</dbReference>
<feature type="coiled-coil region" evidence="3">
    <location>
        <begin position="411"/>
        <end position="438"/>
    </location>
</feature>
<dbReference type="InterPro" id="IPR000595">
    <property type="entry name" value="cNMP-bd_dom"/>
</dbReference>
<dbReference type="GO" id="GO:0051782">
    <property type="term" value="P:negative regulation of cell division"/>
    <property type="evidence" value="ECO:0007669"/>
    <property type="project" value="TreeGrafter"/>
</dbReference>
<dbReference type="GO" id="GO:0005524">
    <property type="term" value="F:ATP binding"/>
    <property type="evidence" value="ECO:0007669"/>
    <property type="project" value="UniProtKB-KW"/>
</dbReference>
<dbReference type="PANTHER" id="PTHR43384:SF6">
    <property type="entry name" value="SEPTUM SITE-DETERMINING PROTEIN MIND HOMOLOG, CHLOROPLASTIC"/>
    <property type="match status" value="1"/>
</dbReference>
<keyword evidence="6" id="KW-1185">Reference proteome</keyword>
<evidence type="ECO:0000256" key="3">
    <source>
        <dbReference type="SAM" id="Coils"/>
    </source>
</evidence>